<sequence>MRVLIVDDEPSIRKITGLAVESMGHEVVTAPNGARALKELETESCDACFLDVNLGTEDGLVVLEKLLKAQPGLVVIMFTAYASIAVAVEAMRRGAFDFIPKPFTPDQIRQVLDKVGRTRKLEQKVKQLESQITEETPGLDLTSAEPAMQKLLQIAFKAAETPATVLILGPSGTGKSVLAREVHRRSTQKENAFITVNCPSLSRELLESELFGHVKGSFTGAVNDTMGKVAAADGGTLFLDEIGELPLEIQPKLLRLLQEREYERVGEPKIRKANVRVIAATNRNLAEEVKAGRFREDLYYRLNVINVTLPGLKDRPGDLMRLAENYRVFFCGRMGKRVAEFSPAVKEAFVRYGWPGNLRELRNVIERAVILSSGELIEPADLPEEFSHQADSSIAVGARVTLDALETEHIRRVLASAKNLDEAAKTLGIDPATLYRKRQKLGLI</sequence>
<keyword evidence="4" id="KW-0238">DNA-binding</keyword>
<dbReference type="PROSITE" id="PS50045">
    <property type="entry name" value="SIGMA54_INTERACT_4"/>
    <property type="match status" value="1"/>
</dbReference>
<dbReference type="SMART" id="SM00448">
    <property type="entry name" value="REC"/>
    <property type="match status" value="1"/>
</dbReference>
<dbReference type="Proteomes" id="UP000217265">
    <property type="component" value="Chromosome"/>
</dbReference>
<dbReference type="Pfam" id="PF00158">
    <property type="entry name" value="Sigma54_activat"/>
    <property type="match status" value="1"/>
</dbReference>
<keyword evidence="6" id="KW-0597">Phosphoprotein</keyword>
<evidence type="ECO:0000256" key="4">
    <source>
        <dbReference type="ARBA" id="ARBA00023125"/>
    </source>
</evidence>
<dbReference type="KEGG" id="vbh:CMV30_09920"/>
<evidence type="ECO:0000313" key="10">
    <source>
        <dbReference type="Proteomes" id="UP000217265"/>
    </source>
</evidence>
<name>A0A290QC30_9BACT</name>
<dbReference type="PROSITE" id="PS00688">
    <property type="entry name" value="SIGMA54_INTERACT_3"/>
    <property type="match status" value="1"/>
</dbReference>
<dbReference type="Gene3D" id="1.10.8.60">
    <property type="match status" value="1"/>
</dbReference>
<keyword evidence="10" id="KW-1185">Reference proteome</keyword>
<dbReference type="Gene3D" id="3.40.50.2300">
    <property type="match status" value="1"/>
</dbReference>
<keyword evidence="2" id="KW-0067">ATP-binding</keyword>
<evidence type="ECO:0000256" key="3">
    <source>
        <dbReference type="ARBA" id="ARBA00023015"/>
    </source>
</evidence>
<dbReference type="PROSITE" id="PS50110">
    <property type="entry name" value="RESPONSE_REGULATORY"/>
    <property type="match status" value="1"/>
</dbReference>
<dbReference type="Pfam" id="PF00072">
    <property type="entry name" value="Response_reg"/>
    <property type="match status" value="1"/>
</dbReference>
<dbReference type="InterPro" id="IPR025944">
    <property type="entry name" value="Sigma_54_int_dom_CS"/>
</dbReference>
<dbReference type="InterPro" id="IPR009057">
    <property type="entry name" value="Homeodomain-like_sf"/>
</dbReference>
<evidence type="ECO:0000256" key="1">
    <source>
        <dbReference type="ARBA" id="ARBA00022741"/>
    </source>
</evidence>
<feature type="modified residue" description="4-aspartylphosphate" evidence="6">
    <location>
        <position position="51"/>
    </location>
</feature>
<evidence type="ECO:0000256" key="5">
    <source>
        <dbReference type="ARBA" id="ARBA00023163"/>
    </source>
</evidence>
<dbReference type="SMART" id="SM00382">
    <property type="entry name" value="AAA"/>
    <property type="match status" value="1"/>
</dbReference>
<dbReference type="InterPro" id="IPR058031">
    <property type="entry name" value="AAA_lid_NorR"/>
</dbReference>
<dbReference type="InterPro" id="IPR002197">
    <property type="entry name" value="HTH_Fis"/>
</dbReference>
<dbReference type="SUPFAM" id="SSF52172">
    <property type="entry name" value="CheY-like"/>
    <property type="match status" value="1"/>
</dbReference>
<dbReference type="Pfam" id="PF25601">
    <property type="entry name" value="AAA_lid_14"/>
    <property type="match status" value="1"/>
</dbReference>
<dbReference type="FunFam" id="3.40.50.300:FF:000006">
    <property type="entry name" value="DNA-binding transcriptional regulator NtrC"/>
    <property type="match status" value="1"/>
</dbReference>
<evidence type="ECO:0000256" key="2">
    <source>
        <dbReference type="ARBA" id="ARBA00022840"/>
    </source>
</evidence>
<dbReference type="InterPro" id="IPR027417">
    <property type="entry name" value="P-loop_NTPase"/>
</dbReference>
<dbReference type="PROSITE" id="PS00676">
    <property type="entry name" value="SIGMA54_INTERACT_2"/>
    <property type="match status" value="1"/>
</dbReference>
<dbReference type="InterPro" id="IPR025943">
    <property type="entry name" value="Sigma_54_int_dom_ATP-bd_2"/>
</dbReference>
<feature type="domain" description="Sigma-54 factor interaction" evidence="7">
    <location>
        <begin position="141"/>
        <end position="370"/>
    </location>
</feature>
<keyword evidence="3" id="KW-0805">Transcription regulation</keyword>
<dbReference type="OrthoDB" id="9802354at2"/>
<keyword evidence="5" id="KW-0804">Transcription</keyword>
<dbReference type="CDD" id="cd00009">
    <property type="entry name" value="AAA"/>
    <property type="match status" value="1"/>
</dbReference>
<evidence type="ECO:0000259" key="7">
    <source>
        <dbReference type="PROSITE" id="PS50045"/>
    </source>
</evidence>
<dbReference type="GO" id="GO:0000160">
    <property type="term" value="P:phosphorelay signal transduction system"/>
    <property type="evidence" value="ECO:0007669"/>
    <property type="project" value="InterPro"/>
</dbReference>
<dbReference type="InterPro" id="IPR001789">
    <property type="entry name" value="Sig_transdc_resp-reg_receiver"/>
</dbReference>
<evidence type="ECO:0000256" key="6">
    <source>
        <dbReference type="PROSITE-ProRule" id="PRU00169"/>
    </source>
</evidence>
<dbReference type="SUPFAM" id="SSF46689">
    <property type="entry name" value="Homeodomain-like"/>
    <property type="match status" value="1"/>
</dbReference>
<evidence type="ECO:0000259" key="8">
    <source>
        <dbReference type="PROSITE" id="PS50110"/>
    </source>
</evidence>
<dbReference type="Gene3D" id="3.40.50.300">
    <property type="entry name" value="P-loop containing nucleotide triphosphate hydrolases"/>
    <property type="match status" value="1"/>
</dbReference>
<organism evidence="9 10">
    <name type="scientific">Nibricoccus aquaticus</name>
    <dbReference type="NCBI Taxonomy" id="2576891"/>
    <lineage>
        <taxon>Bacteria</taxon>
        <taxon>Pseudomonadati</taxon>
        <taxon>Verrucomicrobiota</taxon>
        <taxon>Opitutia</taxon>
        <taxon>Opitutales</taxon>
        <taxon>Opitutaceae</taxon>
        <taxon>Nibricoccus</taxon>
    </lineage>
</organism>
<dbReference type="Pfam" id="PF02954">
    <property type="entry name" value="HTH_8"/>
    <property type="match status" value="1"/>
</dbReference>
<gene>
    <name evidence="9" type="ORF">CMV30_09920</name>
</gene>
<keyword evidence="1" id="KW-0547">Nucleotide-binding</keyword>
<dbReference type="Gene3D" id="1.10.10.60">
    <property type="entry name" value="Homeodomain-like"/>
    <property type="match status" value="1"/>
</dbReference>
<dbReference type="GO" id="GO:0043565">
    <property type="term" value="F:sequence-specific DNA binding"/>
    <property type="evidence" value="ECO:0007669"/>
    <property type="project" value="InterPro"/>
</dbReference>
<feature type="domain" description="Response regulatory" evidence="8">
    <location>
        <begin position="2"/>
        <end position="116"/>
    </location>
</feature>
<accession>A0A290QC30</accession>
<evidence type="ECO:0000313" key="9">
    <source>
        <dbReference type="EMBL" id="ATC66084.1"/>
    </source>
</evidence>
<dbReference type="InterPro" id="IPR011006">
    <property type="entry name" value="CheY-like_superfamily"/>
</dbReference>
<dbReference type="InterPro" id="IPR002078">
    <property type="entry name" value="Sigma_54_int"/>
</dbReference>
<dbReference type="InterPro" id="IPR003593">
    <property type="entry name" value="AAA+_ATPase"/>
</dbReference>
<dbReference type="RefSeq" id="WP_096057711.1">
    <property type="nucleotide sequence ID" value="NZ_CP023344.1"/>
</dbReference>
<dbReference type="AlphaFoldDB" id="A0A290QC30"/>
<dbReference type="SUPFAM" id="SSF52540">
    <property type="entry name" value="P-loop containing nucleoside triphosphate hydrolases"/>
    <property type="match status" value="1"/>
</dbReference>
<dbReference type="EMBL" id="CP023344">
    <property type="protein sequence ID" value="ATC66084.1"/>
    <property type="molecule type" value="Genomic_DNA"/>
</dbReference>
<protein>
    <submittedName>
        <fullName evidence="9">Sigma-54-dependent Fis family transcriptional regulator</fullName>
    </submittedName>
</protein>
<reference evidence="9 10" key="1">
    <citation type="submission" date="2017-09" db="EMBL/GenBank/DDBJ databases">
        <title>Complete genome sequence of Verrucomicrobial strain HZ-65, isolated from freshwater.</title>
        <authorList>
            <person name="Choi A."/>
        </authorList>
    </citation>
    <scope>NUCLEOTIDE SEQUENCE [LARGE SCALE GENOMIC DNA]</scope>
    <source>
        <strain evidence="9 10">HZ-65</strain>
    </source>
</reference>
<dbReference type="PANTHER" id="PTHR32071:SF113">
    <property type="entry name" value="ALGINATE BIOSYNTHESIS TRANSCRIPTIONAL REGULATORY PROTEIN ALGB"/>
    <property type="match status" value="1"/>
</dbReference>
<dbReference type="GO" id="GO:0006355">
    <property type="term" value="P:regulation of DNA-templated transcription"/>
    <property type="evidence" value="ECO:0007669"/>
    <property type="project" value="InterPro"/>
</dbReference>
<dbReference type="GO" id="GO:0005524">
    <property type="term" value="F:ATP binding"/>
    <property type="evidence" value="ECO:0007669"/>
    <property type="project" value="UniProtKB-KW"/>
</dbReference>
<dbReference type="PANTHER" id="PTHR32071">
    <property type="entry name" value="TRANSCRIPTIONAL REGULATORY PROTEIN"/>
    <property type="match status" value="1"/>
</dbReference>
<proteinExistence type="predicted"/>